<evidence type="ECO:0000313" key="7">
    <source>
        <dbReference type="Proteomes" id="UP000434639"/>
    </source>
</evidence>
<dbReference type="Pfam" id="PF04740">
    <property type="entry name" value="LXG"/>
    <property type="match status" value="1"/>
</dbReference>
<reference evidence="6 7" key="1">
    <citation type="journal article" date="2017" name="Int. J. Syst. Evol. Microbiol.">
        <title>Bacillus mangrovi sp. nov., isolated from a sediment sample from a mangrove forest.</title>
        <authorList>
            <person name="Gupta V."/>
            <person name="Singh P.K."/>
            <person name="Korpole S."/>
            <person name="Tanuku N.R.S."/>
            <person name="Pinnaka A.K."/>
        </authorList>
    </citation>
    <scope>NUCLEOTIDE SEQUENCE [LARGE SCALE GENOMIC DNA]</scope>
    <source>
        <strain evidence="6 7">KCTC 33872</strain>
    </source>
</reference>
<dbReference type="PANTHER" id="PTHR34976:SF2">
    <property type="entry name" value="TYPE VII SECRETION SYSTEM PROTEIN ESSD"/>
    <property type="match status" value="1"/>
</dbReference>
<evidence type="ECO:0000256" key="4">
    <source>
        <dbReference type="SAM" id="Coils"/>
    </source>
</evidence>
<dbReference type="GO" id="GO:0005576">
    <property type="term" value="C:extracellular region"/>
    <property type="evidence" value="ECO:0007669"/>
    <property type="project" value="UniProtKB-SubCell"/>
</dbReference>
<evidence type="ECO:0000313" key="6">
    <source>
        <dbReference type="EMBL" id="MTH55002.1"/>
    </source>
</evidence>
<dbReference type="EMBL" id="WMIB01000021">
    <property type="protein sequence ID" value="MTH55002.1"/>
    <property type="molecule type" value="Genomic_DNA"/>
</dbReference>
<gene>
    <name evidence="6" type="ORF">GKZ89_16485</name>
</gene>
<dbReference type="Pfam" id="PF14449">
    <property type="entry name" value="PT-TG"/>
    <property type="match status" value="1"/>
</dbReference>
<organism evidence="6 7">
    <name type="scientific">Metabacillus mangrovi</name>
    <dbReference type="NCBI Taxonomy" id="1491830"/>
    <lineage>
        <taxon>Bacteria</taxon>
        <taxon>Bacillati</taxon>
        <taxon>Bacillota</taxon>
        <taxon>Bacilli</taxon>
        <taxon>Bacillales</taxon>
        <taxon>Bacillaceae</taxon>
        <taxon>Metabacillus</taxon>
    </lineage>
</organism>
<evidence type="ECO:0000259" key="5">
    <source>
        <dbReference type="PROSITE" id="PS51756"/>
    </source>
</evidence>
<name>A0A7X2V5N8_9BACI</name>
<evidence type="ECO:0000256" key="3">
    <source>
        <dbReference type="ARBA" id="ARBA00034117"/>
    </source>
</evidence>
<comment type="subcellular location">
    <subcellularLocation>
        <location evidence="1">Secreted</location>
    </subcellularLocation>
</comment>
<keyword evidence="7" id="KW-1185">Reference proteome</keyword>
<comment type="caution">
    <text evidence="6">The sequence shown here is derived from an EMBL/GenBank/DDBJ whole genome shotgun (WGS) entry which is preliminary data.</text>
</comment>
<keyword evidence="4" id="KW-0175">Coiled coil</keyword>
<feature type="domain" description="LXG" evidence="5">
    <location>
        <begin position="3"/>
        <end position="237"/>
    </location>
</feature>
<protein>
    <submittedName>
        <fullName evidence="6">Transposase</fullName>
    </submittedName>
</protein>
<dbReference type="InterPro" id="IPR006829">
    <property type="entry name" value="LXG_dom"/>
</dbReference>
<dbReference type="RefSeq" id="WP_155113510.1">
    <property type="nucleotide sequence ID" value="NZ_WMIB01000021.1"/>
</dbReference>
<keyword evidence="2" id="KW-0964">Secreted</keyword>
<evidence type="ECO:0000256" key="2">
    <source>
        <dbReference type="ARBA" id="ARBA00022525"/>
    </source>
</evidence>
<proteinExistence type="inferred from homology"/>
<feature type="coiled-coil region" evidence="4">
    <location>
        <begin position="16"/>
        <end position="43"/>
    </location>
</feature>
<feature type="coiled-coil region" evidence="4">
    <location>
        <begin position="223"/>
        <end position="264"/>
    </location>
</feature>
<comment type="similarity">
    <text evidence="3">In the N-terminal section; belongs to the LXG family.</text>
</comment>
<sequence>MSSVKIYESDTLAEALASRTKQYEDFEEKLNVLEKSFQSLVDNGEFKGKGADNIKSFYGKQIDVIKAWKDYIKGVKMVFSELPKMAADTNLAPPTKVIIPFLNEEVETGSQKSKEMVSTQHKDLEGILDSIKDIIAISSFSQESFETNMHKADEKKKETDQAVNGLDKNYETLYAGKADLVNLVPGLFMALMNATSKAGSAQPMNFNVKNYESAEIHDVWKEAKQSLNDFEKQQAEMQKIRDEIAAEKAKIEAEKARIEEEKNKPWYEKTWDGVKTFTGEVTGYYDSVRATTGVDPVTGRKLSDAERVAAGAMAAAGFIPVVGWAGRGIKGGAAIVKTAKGINTANHMLDAYKGTKAMDILNKTEKGIYGLYTANSAWEFGSGRDMFGNKLTEEQRQQALWNGLTMGAVGGAAIKIDRIKTAHTAVKTSKSHLSYYGNKLERFDFSAWENKSVSGKRKFTDEGLRVLNIREVKNFKKEMHANGISVKIDKKGILPNNVAAGFDPHEGAIYLRKKPTYLSATHEGFHAKQWKELGMEKYQLQTRIEKEEHVYKKIIENKHKYNQEEIYEAQRYIFSLRNNGMWPSKDWKGYDE</sequence>
<dbReference type="InterPro" id="IPR028912">
    <property type="entry name" value="Tox-MPTase4_dom"/>
</dbReference>
<dbReference type="PROSITE" id="PS51756">
    <property type="entry name" value="LXG"/>
    <property type="match status" value="1"/>
</dbReference>
<dbReference type="AlphaFoldDB" id="A0A7X2V5N8"/>
<accession>A0A7X2V5N8</accession>
<dbReference type="InterPro" id="IPR051768">
    <property type="entry name" value="Bact_secretion_toxin"/>
</dbReference>
<dbReference type="PANTHER" id="PTHR34976">
    <property type="entry name" value="RIBONUCLEASE YQCG-RELATED"/>
    <property type="match status" value="1"/>
</dbReference>
<dbReference type="Proteomes" id="UP000434639">
    <property type="component" value="Unassembled WGS sequence"/>
</dbReference>
<dbReference type="InterPro" id="IPR027797">
    <property type="entry name" value="PT-TG_dom"/>
</dbReference>
<dbReference type="Pfam" id="PF15640">
    <property type="entry name" value="Tox-MPTase4"/>
    <property type="match status" value="1"/>
</dbReference>
<evidence type="ECO:0000256" key="1">
    <source>
        <dbReference type="ARBA" id="ARBA00004613"/>
    </source>
</evidence>
<dbReference type="OrthoDB" id="6636741at2"/>